<dbReference type="InterPro" id="IPR011006">
    <property type="entry name" value="CheY-like_superfamily"/>
</dbReference>
<dbReference type="SUPFAM" id="SSF52172">
    <property type="entry name" value="CheY-like"/>
    <property type="match status" value="1"/>
</dbReference>
<dbReference type="InterPro" id="IPR001789">
    <property type="entry name" value="Sig_transdc_resp-reg_receiver"/>
</dbReference>
<dbReference type="Gene3D" id="1.10.10.10">
    <property type="entry name" value="Winged helix-like DNA-binding domain superfamily/Winged helix DNA-binding domain"/>
    <property type="match status" value="1"/>
</dbReference>
<dbReference type="GO" id="GO:0006355">
    <property type="term" value="P:regulation of DNA-templated transcription"/>
    <property type="evidence" value="ECO:0007669"/>
    <property type="project" value="InterPro"/>
</dbReference>
<dbReference type="Proteomes" id="UP000823891">
    <property type="component" value="Unassembled WGS sequence"/>
</dbReference>
<keyword evidence="3" id="KW-0902">Two-component regulatory system</keyword>
<feature type="modified residue" description="4-aspartylphosphate" evidence="8">
    <location>
        <position position="53"/>
    </location>
</feature>
<dbReference type="GO" id="GO:0000976">
    <property type="term" value="F:transcription cis-regulatory region binding"/>
    <property type="evidence" value="ECO:0007669"/>
    <property type="project" value="TreeGrafter"/>
</dbReference>
<organism evidence="10 11">
    <name type="scientific">Candidatus Eisenbergiella merdavium</name>
    <dbReference type="NCBI Taxonomy" id="2838551"/>
    <lineage>
        <taxon>Bacteria</taxon>
        <taxon>Bacillati</taxon>
        <taxon>Bacillota</taxon>
        <taxon>Clostridia</taxon>
        <taxon>Lachnospirales</taxon>
        <taxon>Lachnospiraceae</taxon>
        <taxon>Eisenbergiella</taxon>
    </lineage>
</organism>
<evidence type="ECO:0000256" key="7">
    <source>
        <dbReference type="ARBA" id="ARBA00024867"/>
    </source>
</evidence>
<dbReference type="GO" id="GO:0000156">
    <property type="term" value="F:phosphorelay response regulator activity"/>
    <property type="evidence" value="ECO:0007669"/>
    <property type="project" value="TreeGrafter"/>
</dbReference>
<evidence type="ECO:0000256" key="5">
    <source>
        <dbReference type="ARBA" id="ARBA00023125"/>
    </source>
</evidence>
<reference evidence="10" key="1">
    <citation type="journal article" date="2021" name="PeerJ">
        <title>Extensive microbial diversity within the chicken gut microbiome revealed by metagenomics and culture.</title>
        <authorList>
            <person name="Gilroy R."/>
            <person name="Ravi A."/>
            <person name="Getino M."/>
            <person name="Pursley I."/>
            <person name="Horton D.L."/>
            <person name="Alikhan N.F."/>
            <person name="Baker D."/>
            <person name="Gharbi K."/>
            <person name="Hall N."/>
            <person name="Watson M."/>
            <person name="Adriaenssens E.M."/>
            <person name="Foster-Nyarko E."/>
            <person name="Jarju S."/>
            <person name="Secka A."/>
            <person name="Antonio M."/>
            <person name="Oren A."/>
            <person name="Chaudhuri R.R."/>
            <person name="La Ragione R."/>
            <person name="Hildebrand F."/>
            <person name="Pallen M.J."/>
        </authorList>
    </citation>
    <scope>NUCLEOTIDE SEQUENCE</scope>
    <source>
        <strain evidence="10">USAMLcec2-132</strain>
    </source>
</reference>
<keyword evidence="2 8" id="KW-0597">Phosphoprotein</keyword>
<accession>A0A9D2SQG4</accession>
<dbReference type="GO" id="GO:0032993">
    <property type="term" value="C:protein-DNA complex"/>
    <property type="evidence" value="ECO:0007669"/>
    <property type="project" value="TreeGrafter"/>
</dbReference>
<comment type="function">
    <text evidence="7">May play the central regulatory role in sporulation. It may be an element of the effector pathway responsible for the activation of sporulation genes in response to nutritional stress. Spo0A may act in concert with spo0H (a sigma factor) to control the expression of some genes that are critical to the sporulation process.</text>
</comment>
<reference evidence="10" key="2">
    <citation type="submission" date="2021-04" db="EMBL/GenBank/DDBJ databases">
        <authorList>
            <person name="Gilroy R."/>
        </authorList>
    </citation>
    <scope>NUCLEOTIDE SEQUENCE</scope>
    <source>
        <strain evidence="10">USAMLcec2-132</strain>
    </source>
</reference>
<evidence type="ECO:0000313" key="10">
    <source>
        <dbReference type="EMBL" id="HJC24433.1"/>
    </source>
</evidence>
<evidence type="ECO:0000256" key="1">
    <source>
        <dbReference type="ARBA" id="ARBA00018672"/>
    </source>
</evidence>
<protein>
    <recommendedName>
        <fullName evidence="1">Stage 0 sporulation protein A homolog</fullName>
    </recommendedName>
</protein>
<proteinExistence type="predicted"/>
<keyword evidence="4" id="KW-0805">Transcription regulation</keyword>
<dbReference type="AlphaFoldDB" id="A0A9D2SQG4"/>
<dbReference type="GO" id="GO:0005829">
    <property type="term" value="C:cytosol"/>
    <property type="evidence" value="ECO:0007669"/>
    <property type="project" value="TreeGrafter"/>
</dbReference>
<sequence>MRFLAVDDEKIMLERLRDLLQRIHPAAEILGFIWPEDALEAAEQQTIDVAFLDIEMGGMTGLELAARLKKSNPDIHIIFVTGHEKYAVEAFAIHATGYLLKPVDEAALERELTFVYGKSKKTGHIRVQTFSGFELYVDGRPVKFERSKSKELLAYLVDHRGAAVTTGEAYAALFEDAVDSISGKSYFRTIVHGLKNSLKKAGAEEILIRNFNSLAIVPELIQCDYYDFLQGDPIAINQYHNDYLPAYSWAEPRNASLGMEKK</sequence>
<dbReference type="InterPro" id="IPR016032">
    <property type="entry name" value="Sig_transdc_resp-reg_C-effctor"/>
</dbReference>
<dbReference type="PROSITE" id="PS50110">
    <property type="entry name" value="RESPONSE_REGULATORY"/>
    <property type="match status" value="1"/>
</dbReference>
<dbReference type="SUPFAM" id="SSF46894">
    <property type="entry name" value="C-terminal effector domain of the bipartite response regulators"/>
    <property type="match status" value="1"/>
</dbReference>
<evidence type="ECO:0000259" key="9">
    <source>
        <dbReference type="PROSITE" id="PS50110"/>
    </source>
</evidence>
<dbReference type="PANTHER" id="PTHR48111">
    <property type="entry name" value="REGULATOR OF RPOS"/>
    <property type="match status" value="1"/>
</dbReference>
<evidence type="ECO:0000313" key="11">
    <source>
        <dbReference type="Proteomes" id="UP000823891"/>
    </source>
</evidence>
<evidence type="ECO:0000256" key="4">
    <source>
        <dbReference type="ARBA" id="ARBA00023015"/>
    </source>
</evidence>
<evidence type="ECO:0000256" key="3">
    <source>
        <dbReference type="ARBA" id="ARBA00023012"/>
    </source>
</evidence>
<evidence type="ECO:0000256" key="6">
    <source>
        <dbReference type="ARBA" id="ARBA00023163"/>
    </source>
</evidence>
<dbReference type="PANTHER" id="PTHR48111:SF1">
    <property type="entry name" value="TWO-COMPONENT RESPONSE REGULATOR ORR33"/>
    <property type="match status" value="1"/>
</dbReference>
<dbReference type="InterPro" id="IPR036388">
    <property type="entry name" value="WH-like_DNA-bd_sf"/>
</dbReference>
<comment type="caution">
    <text evidence="10">The sequence shown here is derived from an EMBL/GenBank/DDBJ whole genome shotgun (WGS) entry which is preliminary data.</text>
</comment>
<dbReference type="Gene3D" id="3.40.50.2300">
    <property type="match status" value="1"/>
</dbReference>
<name>A0A9D2SQG4_9FIRM</name>
<dbReference type="Pfam" id="PF00072">
    <property type="entry name" value="Response_reg"/>
    <property type="match status" value="1"/>
</dbReference>
<evidence type="ECO:0000256" key="2">
    <source>
        <dbReference type="ARBA" id="ARBA00022553"/>
    </source>
</evidence>
<keyword evidence="6" id="KW-0804">Transcription</keyword>
<keyword evidence="5" id="KW-0238">DNA-binding</keyword>
<evidence type="ECO:0000256" key="8">
    <source>
        <dbReference type="PROSITE-ProRule" id="PRU00169"/>
    </source>
</evidence>
<feature type="domain" description="Response regulatory" evidence="9">
    <location>
        <begin position="2"/>
        <end position="116"/>
    </location>
</feature>
<dbReference type="SMART" id="SM00448">
    <property type="entry name" value="REC"/>
    <property type="match status" value="1"/>
</dbReference>
<gene>
    <name evidence="10" type="ORF">H9761_12100</name>
</gene>
<dbReference type="EMBL" id="DWWS01000044">
    <property type="protein sequence ID" value="HJC24433.1"/>
    <property type="molecule type" value="Genomic_DNA"/>
</dbReference>
<dbReference type="InterPro" id="IPR039420">
    <property type="entry name" value="WalR-like"/>
</dbReference>